<gene>
    <name evidence="3" type="ORF">FA13DRAFT_1791098</name>
</gene>
<protein>
    <recommendedName>
        <fullName evidence="5">TPR-like protein</fullName>
    </recommendedName>
</protein>
<sequence>MDHYVDDRPDSERELWKKVATKLKPDPVTGRVDNNDILTFLREHENDPDLQLLLGNSRKRADERDRLVDLDTFDFKSLPVDPGSLWRVRVEYSGLVDPETTYIIEPHELKEFPNAKHSFRVYCDMPSADGHMDEVDTRLVQDYEGMPKSEDVLLFLKKAMAVPISCFKPALPATLMITHKFEPHRRVIAPFLDSLLAPSSTSSSASLSENKFSWLLEDTKTAELMSELQYSKASHFFRQHKADALVHKEAGNTAFRKGDGVKAIKEYTQALRRFEDAHCQKVGVEEKAEVMKMMGLVCANRSAAALLPGEGRDLTLAVNDGRKAIVADKFYAKGYARLAKAYQAQGDLAQALDALAEGLRLKGLENEAGLVDMFVDMQTDGKGLPEDDEEFQKVAKTILEEDKESAKRVKDIGGLWRKRISRVAVL</sequence>
<dbReference type="SMART" id="SM00028">
    <property type="entry name" value="TPR"/>
    <property type="match status" value="2"/>
</dbReference>
<dbReference type="Proteomes" id="UP000298030">
    <property type="component" value="Unassembled WGS sequence"/>
</dbReference>
<accession>A0A4Y7TCT7</accession>
<dbReference type="AlphaFoldDB" id="A0A4Y7TCT7"/>
<dbReference type="InterPro" id="IPR011990">
    <property type="entry name" value="TPR-like_helical_dom_sf"/>
</dbReference>
<organism evidence="3 4">
    <name type="scientific">Coprinellus micaceus</name>
    <name type="common">Glistening ink-cap mushroom</name>
    <name type="synonym">Coprinus micaceus</name>
    <dbReference type="NCBI Taxonomy" id="71717"/>
    <lineage>
        <taxon>Eukaryota</taxon>
        <taxon>Fungi</taxon>
        <taxon>Dikarya</taxon>
        <taxon>Basidiomycota</taxon>
        <taxon>Agaricomycotina</taxon>
        <taxon>Agaricomycetes</taxon>
        <taxon>Agaricomycetidae</taxon>
        <taxon>Agaricales</taxon>
        <taxon>Agaricineae</taxon>
        <taxon>Psathyrellaceae</taxon>
        <taxon>Coprinellus</taxon>
    </lineage>
</organism>
<dbReference type="PANTHER" id="PTHR22904">
    <property type="entry name" value="TPR REPEAT CONTAINING PROTEIN"/>
    <property type="match status" value="1"/>
</dbReference>
<proteinExistence type="predicted"/>
<dbReference type="SUPFAM" id="SSF48452">
    <property type="entry name" value="TPR-like"/>
    <property type="match status" value="1"/>
</dbReference>
<keyword evidence="1" id="KW-0677">Repeat</keyword>
<reference evidence="3 4" key="1">
    <citation type="journal article" date="2019" name="Nat. Ecol. Evol.">
        <title>Megaphylogeny resolves global patterns of mushroom evolution.</title>
        <authorList>
            <person name="Varga T."/>
            <person name="Krizsan K."/>
            <person name="Foldi C."/>
            <person name="Dima B."/>
            <person name="Sanchez-Garcia M."/>
            <person name="Sanchez-Ramirez S."/>
            <person name="Szollosi G.J."/>
            <person name="Szarkandi J.G."/>
            <person name="Papp V."/>
            <person name="Albert L."/>
            <person name="Andreopoulos W."/>
            <person name="Angelini C."/>
            <person name="Antonin V."/>
            <person name="Barry K.W."/>
            <person name="Bougher N.L."/>
            <person name="Buchanan P."/>
            <person name="Buyck B."/>
            <person name="Bense V."/>
            <person name="Catcheside P."/>
            <person name="Chovatia M."/>
            <person name="Cooper J."/>
            <person name="Damon W."/>
            <person name="Desjardin D."/>
            <person name="Finy P."/>
            <person name="Geml J."/>
            <person name="Haridas S."/>
            <person name="Hughes K."/>
            <person name="Justo A."/>
            <person name="Karasinski D."/>
            <person name="Kautmanova I."/>
            <person name="Kiss B."/>
            <person name="Kocsube S."/>
            <person name="Kotiranta H."/>
            <person name="LaButti K.M."/>
            <person name="Lechner B.E."/>
            <person name="Liimatainen K."/>
            <person name="Lipzen A."/>
            <person name="Lukacs Z."/>
            <person name="Mihaltcheva S."/>
            <person name="Morgado L.N."/>
            <person name="Niskanen T."/>
            <person name="Noordeloos M.E."/>
            <person name="Ohm R.A."/>
            <person name="Ortiz-Santana B."/>
            <person name="Ovrebo C."/>
            <person name="Racz N."/>
            <person name="Riley R."/>
            <person name="Savchenko A."/>
            <person name="Shiryaev A."/>
            <person name="Soop K."/>
            <person name="Spirin V."/>
            <person name="Szebenyi C."/>
            <person name="Tomsovsky M."/>
            <person name="Tulloss R.E."/>
            <person name="Uehling J."/>
            <person name="Grigoriev I.V."/>
            <person name="Vagvolgyi C."/>
            <person name="Papp T."/>
            <person name="Martin F.M."/>
            <person name="Miettinen O."/>
            <person name="Hibbett D.S."/>
            <person name="Nagy L.G."/>
        </authorList>
    </citation>
    <scope>NUCLEOTIDE SEQUENCE [LARGE SCALE GENOMIC DNA]</scope>
    <source>
        <strain evidence="3 4">FP101781</strain>
    </source>
</reference>
<comment type="caution">
    <text evidence="3">The sequence shown here is derived from an EMBL/GenBank/DDBJ whole genome shotgun (WGS) entry which is preliminary data.</text>
</comment>
<dbReference type="STRING" id="71717.A0A4Y7TCT7"/>
<evidence type="ECO:0000313" key="3">
    <source>
        <dbReference type="EMBL" id="TEB31774.1"/>
    </source>
</evidence>
<dbReference type="EMBL" id="QPFP01000017">
    <property type="protein sequence ID" value="TEB31774.1"/>
    <property type="molecule type" value="Genomic_DNA"/>
</dbReference>
<keyword evidence="2" id="KW-0802">TPR repeat</keyword>
<dbReference type="OrthoDB" id="2942533at2759"/>
<dbReference type="GO" id="GO:0051879">
    <property type="term" value="F:Hsp90 protein binding"/>
    <property type="evidence" value="ECO:0007669"/>
    <property type="project" value="TreeGrafter"/>
</dbReference>
<evidence type="ECO:0000256" key="2">
    <source>
        <dbReference type="ARBA" id="ARBA00022803"/>
    </source>
</evidence>
<evidence type="ECO:0000313" key="4">
    <source>
        <dbReference type="Proteomes" id="UP000298030"/>
    </source>
</evidence>
<dbReference type="PANTHER" id="PTHR22904:SF523">
    <property type="entry name" value="STRESS-INDUCED-PHOSPHOPROTEIN 1"/>
    <property type="match status" value="1"/>
</dbReference>
<evidence type="ECO:0000256" key="1">
    <source>
        <dbReference type="ARBA" id="ARBA00022737"/>
    </source>
</evidence>
<name>A0A4Y7TCT7_COPMI</name>
<dbReference type="InterPro" id="IPR019734">
    <property type="entry name" value="TPR_rpt"/>
</dbReference>
<keyword evidence="4" id="KW-1185">Reference proteome</keyword>
<dbReference type="Gene3D" id="1.25.40.10">
    <property type="entry name" value="Tetratricopeptide repeat domain"/>
    <property type="match status" value="1"/>
</dbReference>
<evidence type="ECO:0008006" key="5">
    <source>
        <dbReference type="Google" id="ProtNLM"/>
    </source>
</evidence>